<dbReference type="UniPathway" id="UPA00074">
    <property type="reaction ID" value="UER00126"/>
</dbReference>
<proteinExistence type="inferred from homology"/>
<feature type="binding site" evidence="6">
    <location>
        <position position="109"/>
    </location>
    <ligand>
        <name>(6R)-10-formyltetrahydrofolate</name>
        <dbReference type="ChEBI" id="CHEBI:195366"/>
    </ligand>
</feature>
<feature type="domain" description="Formyl transferase N-terminal" evidence="7">
    <location>
        <begin position="8"/>
        <end position="184"/>
    </location>
</feature>
<evidence type="ECO:0000256" key="2">
    <source>
        <dbReference type="ARBA" id="ARBA00022679"/>
    </source>
</evidence>
<name>A0A154BMV8_ANASB</name>
<dbReference type="InterPro" id="IPR001555">
    <property type="entry name" value="GART_AS"/>
</dbReference>
<evidence type="ECO:0000256" key="6">
    <source>
        <dbReference type="HAMAP-Rule" id="MF_01930"/>
    </source>
</evidence>
<keyword evidence="9" id="KW-1185">Reference proteome</keyword>
<dbReference type="RefSeq" id="WP_066244794.1">
    <property type="nucleotide sequence ID" value="NZ_LSGP01000025.1"/>
</dbReference>
<dbReference type="GO" id="GO:0005829">
    <property type="term" value="C:cytosol"/>
    <property type="evidence" value="ECO:0007669"/>
    <property type="project" value="TreeGrafter"/>
</dbReference>
<dbReference type="CDD" id="cd08645">
    <property type="entry name" value="FMT_core_GART"/>
    <property type="match status" value="1"/>
</dbReference>
<feature type="binding site" evidence="6">
    <location>
        <position position="67"/>
    </location>
    <ligand>
        <name>(6R)-10-formyltetrahydrofolate</name>
        <dbReference type="ChEBI" id="CHEBI:195366"/>
    </ligand>
</feature>
<dbReference type="FunFam" id="3.40.50.170:FF:000007">
    <property type="entry name" value="Phosphoribosylglycinamide formyltransferase"/>
    <property type="match status" value="1"/>
</dbReference>
<comment type="catalytic activity">
    <reaction evidence="5 6">
        <text>N(1)-(5-phospho-beta-D-ribosyl)glycinamide + (6R)-10-formyltetrahydrofolate = N(2)-formyl-N(1)-(5-phospho-beta-D-ribosyl)glycinamide + (6S)-5,6,7,8-tetrahydrofolate + H(+)</text>
        <dbReference type="Rhea" id="RHEA:15053"/>
        <dbReference type="ChEBI" id="CHEBI:15378"/>
        <dbReference type="ChEBI" id="CHEBI:57453"/>
        <dbReference type="ChEBI" id="CHEBI:143788"/>
        <dbReference type="ChEBI" id="CHEBI:147286"/>
        <dbReference type="ChEBI" id="CHEBI:195366"/>
        <dbReference type="EC" id="2.1.2.2"/>
    </reaction>
</comment>
<reference evidence="8 9" key="1">
    <citation type="submission" date="2016-02" db="EMBL/GenBank/DDBJ databases">
        <title>Anaerosporomusa subterraneum gen. nov., sp. nov., a spore-forming obligate anaerobe isolated from saprolite.</title>
        <authorList>
            <person name="Choi J.K."/>
            <person name="Shah M."/>
            <person name="Yee N."/>
        </authorList>
    </citation>
    <scope>NUCLEOTIDE SEQUENCE [LARGE SCALE GENOMIC DNA]</scope>
    <source>
        <strain evidence="8 9">RU4</strain>
    </source>
</reference>
<gene>
    <name evidence="6" type="primary">purN</name>
    <name evidence="8" type="ORF">AXX12_13690</name>
</gene>
<evidence type="ECO:0000313" key="8">
    <source>
        <dbReference type="EMBL" id="KYZ75215.1"/>
    </source>
</evidence>
<feature type="binding site" evidence="6">
    <location>
        <begin position="92"/>
        <end position="95"/>
    </location>
    <ligand>
        <name>(6R)-10-formyltetrahydrofolate</name>
        <dbReference type="ChEBI" id="CHEBI:195366"/>
    </ligand>
</feature>
<feature type="active site" description="Proton donor" evidence="6">
    <location>
        <position position="111"/>
    </location>
</feature>
<feature type="binding site" evidence="6">
    <location>
        <begin position="14"/>
        <end position="16"/>
    </location>
    <ligand>
        <name>N(1)-(5-phospho-beta-D-ribosyl)glycinamide</name>
        <dbReference type="ChEBI" id="CHEBI:143788"/>
    </ligand>
</feature>
<dbReference type="PANTHER" id="PTHR43369:SF2">
    <property type="entry name" value="PHOSPHORIBOSYLGLYCINAMIDE FORMYLTRANSFERASE"/>
    <property type="match status" value="1"/>
</dbReference>
<evidence type="ECO:0000256" key="5">
    <source>
        <dbReference type="ARBA" id="ARBA00047664"/>
    </source>
</evidence>
<comment type="similarity">
    <text evidence="4 6">Belongs to the GART family.</text>
</comment>
<dbReference type="InterPro" id="IPR036477">
    <property type="entry name" value="Formyl_transf_N_sf"/>
</dbReference>
<evidence type="ECO:0000256" key="4">
    <source>
        <dbReference type="ARBA" id="ARBA00038440"/>
    </source>
</evidence>
<dbReference type="Proteomes" id="UP000076268">
    <property type="component" value="Unassembled WGS sequence"/>
</dbReference>
<dbReference type="STRING" id="1794912.AXX12_13690"/>
<evidence type="ECO:0000259" key="7">
    <source>
        <dbReference type="Pfam" id="PF00551"/>
    </source>
</evidence>
<keyword evidence="3 6" id="KW-0658">Purine biosynthesis</keyword>
<dbReference type="GO" id="GO:0006189">
    <property type="term" value="P:'de novo' IMP biosynthetic process"/>
    <property type="evidence" value="ECO:0007669"/>
    <property type="project" value="UniProtKB-UniRule"/>
</dbReference>
<dbReference type="Gene3D" id="3.40.50.170">
    <property type="entry name" value="Formyl transferase, N-terminal domain"/>
    <property type="match status" value="1"/>
</dbReference>
<dbReference type="Pfam" id="PF00551">
    <property type="entry name" value="Formyl_trans_N"/>
    <property type="match status" value="1"/>
</dbReference>
<dbReference type="AlphaFoldDB" id="A0A154BMV8"/>
<evidence type="ECO:0000256" key="3">
    <source>
        <dbReference type="ARBA" id="ARBA00022755"/>
    </source>
</evidence>
<dbReference type="EC" id="2.1.2.2" evidence="6"/>
<dbReference type="NCBIfam" id="TIGR00639">
    <property type="entry name" value="PurN"/>
    <property type="match status" value="1"/>
</dbReference>
<protein>
    <recommendedName>
        <fullName evidence="6">Phosphoribosylglycinamide formyltransferase</fullName>
        <ecNumber evidence="6">2.1.2.2</ecNumber>
    </recommendedName>
    <alternativeName>
        <fullName evidence="6">5'-phosphoribosylglycinamide transformylase</fullName>
    </alternativeName>
    <alternativeName>
        <fullName evidence="6">GAR transformylase</fullName>
        <shortName evidence="6">GART</shortName>
    </alternativeName>
</protein>
<sequence>MAKTVLGVFVSGRGSNLQAILDAIHAGTLNASVGVVISDNPQAQAFSRLDGTGIPSLCIERRSFSSREAFETALADALESCKVDLVVLAGFMRLLGPVFLRRFTGRVMNVHPSLLPAFPGLDPQGQAIRYGVKLSGCTVHFVDEGMDSGPVILQQAVPVLPEDTTDTLAQRILEQEHLLYPLAISLYSQGRLQICGRQVKIIESEEVD</sequence>
<comment type="caution">
    <text evidence="8">The sequence shown here is derived from an EMBL/GenBank/DDBJ whole genome shotgun (WGS) entry which is preliminary data.</text>
</comment>
<dbReference type="InterPro" id="IPR004607">
    <property type="entry name" value="GART"/>
</dbReference>
<dbReference type="EMBL" id="LSGP01000025">
    <property type="protein sequence ID" value="KYZ75215.1"/>
    <property type="molecule type" value="Genomic_DNA"/>
</dbReference>
<dbReference type="SUPFAM" id="SSF53328">
    <property type="entry name" value="Formyltransferase"/>
    <property type="match status" value="1"/>
</dbReference>
<evidence type="ECO:0000256" key="1">
    <source>
        <dbReference type="ARBA" id="ARBA00005054"/>
    </source>
</evidence>
<dbReference type="PANTHER" id="PTHR43369">
    <property type="entry name" value="PHOSPHORIBOSYLGLYCINAMIDE FORMYLTRANSFERASE"/>
    <property type="match status" value="1"/>
</dbReference>
<dbReference type="HAMAP" id="MF_01930">
    <property type="entry name" value="PurN"/>
    <property type="match status" value="1"/>
</dbReference>
<evidence type="ECO:0000313" key="9">
    <source>
        <dbReference type="Proteomes" id="UP000076268"/>
    </source>
</evidence>
<dbReference type="OrthoDB" id="9806170at2"/>
<comment type="pathway">
    <text evidence="1 6">Purine metabolism; IMP biosynthesis via de novo pathway; N(2)-formyl-N(1)-(5-phospho-D-ribosyl)glycinamide from N(1)-(5-phospho-D-ribosyl)glycinamide (10-formyl THF route): step 1/1.</text>
</comment>
<keyword evidence="2 6" id="KW-0808">Transferase</keyword>
<dbReference type="GO" id="GO:0004644">
    <property type="term" value="F:phosphoribosylglycinamide formyltransferase activity"/>
    <property type="evidence" value="ECO:0007669"/>
    <property type="project" value="UniProtKB-UniRule"/>
</dbReference>
<dbReference type="InterPro" id="IPR002376">
    <property type="entry name" value="Formyl_transf_N"/>
</dbReference>
<accession>A0A154BMV8</accession>
<feature type="site" description="Raises pKa of active site His" evidence="6">
    <location>
        <position position="147"/>
    </location>
</feature>
<dbReference type="PROSITE" id="PS00373">
    <property type="entry name" value="GART"/>
    <property type="match status" value="1"/>
</dbReference>
<organism evidence="8 9">
    <name type="scientific">Anaerosporomusa subterranea</name>
    <dbReference type="NCBI Taxonomy" id="1794912"/>
    <lineage>
        <taxon>Bacteria</taxon>
        <taxon>Bacillati</taxon>
        <taxon>Bacillota</taxon>
        <taxon>Negativicutes</taxon>
        <taxon>Acetonemataceae</taxon>
        <taxon>Anaerosporomusa</taxon>
    </lineage>
</organism>
<comment type="function">
    <text evidence="6">Catalyzes the transfer of a formyl group from 10-formyltetrahydrofolate to 5-phospho-ribosyl-glycinamide (GAR), producing 5-phospho-ribosyl-N-formylglycinamide (FGAR) and tetrahydrofolate.</text>
</comment>